<feature type="compositionally biased region" description="Basic residues" evidence="1">
    <location>
        <begin position="1"/>
        <end position="26"/>
    </location>
</feature>
<organism evidence="2">
    <name type="scientific">uncultured Acetobacteraceae bacterium</name>
    <dbReference type="NCBI Taxonomy" id="169975"/>
    <lineage>
        <taxon>Bacteria</taxon>
        <taxon>Pseudomonadati</taxon>
        <taxon>Pseudomonadota</taxon>
        <taxon>Alphaproteobacteria</taxon>
        <taxon>Acetobacterales</taxon>
        <taxon>Acetobacteraceae</taxon>
        <taxon>environmental samples</taxon>
    </lineage>
</organism>
<feature type="compositionally biased region" description="Low complexity" evidence="1">
    <location>
        <begin position="125"/>
        <end position="136"/>
    </location>
</feature>
<feature type="non-terminal residue" evidence="2">
    <location>
        <position position="1"/>
    </location>
</feature>
<dbReference type="GO" id="GO:0004427">
    <property type="term" value="F:inorganic diphosphate phosphatase activity"/>
    <property type="evidence" value="ECO:0007669"/>
    <property type="project" value="UniProtKB-EC"/>
</dbReference>
<evidence type="ECO:0000313" key="2">
    <source>
        <dbReference type="EMBL" id="CAA9229312.1"/>
    </source>
</evidence>
<proteinExistence type="predicted"/>
<evidence type="ECO:0000256" key="1">
    <source>
        <dbReference type="SAM" id="MobiDB-lite"/>
    </source>
</evidence>
<gene>
    <name evidence="2" type="ORF">AVDCRST_MAG08-1011</name>
</gene>
<accession>A0A6J4HNQ3</accession>
<dbReference type="EMBL" id="CADCTG010000109">
    <property type="protein sequence ID" value="CAA9229312.1"/>
    <property type="molecule type" value="Genomic_DNA"/>
</dbReference>
<name>A0A6J4HNQ3_9PROT</name>
<sequence length="177" mass="19478">APRRHPHRQQPAGRRQRRGRGRHRRRADQIRDAQGGRHALRGPLPAHADAIPGQLRLRAPYPVRGRRPDRRAGGEHAPHHTGGRPQRAARGRAEDGGRRRRRREDHRRALAQAHQALPARPEPHGPAADHAGADPPLLRALQGPGARQVGEGDRLGRRGRSPALHQGSDRAGQGEGL</sequence>
<dbReference type="EC" id="3.6.1.1" evidence="2"/>
<protein>
    <submittedName>
        <fullName evidence="2">Inorganic pyrophosphatase</fullName>
        <ecNumber evidence="2">3.6.1.1</ecNumber>
    </submittedName>
</protein>
<reference evidence="2" key="1">
    <citation type="submission" date="2020-02" db="EMBL/GenBank/DDBJ databases">
        <authorList>
            <person name="Meier V. D."/>
        </authorList>
    </citation>
    <scope>NUCLEOTIDE SEQUENCE</scope>
    <source>
        <strain evidence="2">AVDCRST_MAG08</strain>
    </source>
</reference>
<feature type="region of interest" description="Disordered" evidence="1">
    <location>
        <begin position="1"/>
        <end position="177"/>
    </location>
</feature>
<dbReference type="AlphaFoldDB" id="A0A6J4HNQ3"/>
<feature type="compositionally biased region" description="Basic residues" evidence="1">
    <location>
        <begin position="79"/>
        <end position="90"/>
    </location>
</feature>
<feature type="non-terminal residue" evidence="2">
    <location>
        <position position="177"/>
    </location>
</feature>
<keyword evidence="2" id="KW-0378">Hydrolase</keyword>